<keyword evidence="3" id="KW-1185">Reference proteome</keyword>
<protein>
    <submittedName>
        <fullName evidence="2">Uncharacterized protein</fullName>
    </submittedName>
</protein>
<reference evidence="2 3" key="1">
    <citation type="journal article" date="2016" name="Sci. Rep.">
        <title>Metabolic traits of an uncultured archaeal lineage -MSBL1- from brine pools of the Red Sea.</title>
        <authorList>
            <person name="Mwirichia R."/>
            <person name="Alam I."/>
            <person name="Rashid M."/>
            <person name="Vinu M."/>
            <person name="Ba-Alawi W."/>
            <person name="Anthony Kamau A."/>
            <person name="Kamanda Ngugi D."/>
            <person name="Goker M."/>
            <person name="Klenk H.P."/>
            <person name="Bajic V."/>
            <person name="Stingl U."/>
        </authorList>
    </citation>
    <scope>NUCLEOTIDE SEQUENCE [LARGE SCALE GENOMIC DNA]</scope>
    <source>
        <strain evidence="2">SCGC-AAA259I14</strain>
    </source>
</reference>
<evidence type="ECO:0000256" key="1">
    <source>
        <dbReference type="SAM" id="Phobius"/>
    </source>
</evidence>
<proteinExistence type="predicted"/>
<sequence length="99" mass="10410">MLLPHPLLQVVFEPVQAITAFGLTAVDSQDLKIRMGITIVGGLGFGVGVWNALNLHEVAAWQTSVIDFGIDTGIGLYLTITGSLVLIGQVVVLVLGKQA</sequence>
<keyword evidence="1" id="KW-0812">Transmembrane</keyword>
<keyword evidence="1" id="KW-0472">Membrane</keyword>
<feature type="transmembrane region" description="Helical" evidence="1">
    <location>
        <begin position="73"/>
        <end position="95"/>
    </location>
</feature>
<feature type="transmembrane region" description="Helical" evidence="1">
    <location>
        <begin position="33"/>
        <end position="53"/>
    </location>
</feature>
<dbReference type="EMBL" id="LHXS01000088">
    <property type="protein sequence ID" value="KXA96123.1"/>
    <property type="molecule type" value="Genomic_DNA"/>
</dbReference>
<accession>A0A133UPN0</accession>
<dbReference type="AlphaFoldDB" id="A0A133UPN0"/>
<name>A0A133UPN0_9EURY</name>
<organism evidence="2 3">
    <name type="scientific">candidate division MSBL1 archaeon SCGC-AAA259I14</name>
    <dbReference type="NCBI Taxonomy" id="1698268"/>
    <lineage>
        <taxon>Archaea</taxon>
        <taxon>Methanobacteriati</taxon>
        <taxon>Methanobacteriota</taxon>
        <taxon>candidate division MSBL1</taxon>
    </lineage>
</organism>
<evidence type="ECO:0000313" key="3">
    <source>
        <dbReference type="Proteomes" id="UP000070414"/>
    </source>
</evidence>
<comment type="caution">
    <text evidence="2">The sequence shown here is derived from an EMBL/GenBank/DDBJ whole genome shotgun (WGS) entry which is preliminary data.</text>
</comment>
<dbReference type="Proteomes" id="UP000070414">
    <property type="component" value="Unassembled WGS sequence"/>
</dbReference>
<gene>
    <name evidence="2" type="ORF">AKJ38_03850</name>
</gene>
<keyword evidence="1" id="KW-1133">Transmembrane helix</keyword>
<evidence type="ECO:0000313" key="2">
    <source>
        <dbReference type="EMBL" id="KXA96123.1"/>
    </source>
</evidence>